<dbReference type="InterPro" id="IPR011009">
    <property type="entry name" value="Kinase-like_dom_sf"/>
</dbReference>
<evidence type="ECO:0000256" key="3">
    <source>
        <dbReference type="PROSITE-ProRule" id="PRU10141"/>
    </source>
</evidence>
<feature type="binding site" evidence="3">
    <location>
        <position position="36"/>
    </location>
    <ligand>
        <name>ATP</name>
        <dbReference type="ChEBI" id="CHEBI:30616"/>
    </ligand>
</feature>
<dbReference type="GO" id="GO:0005524">
    <property type="term" value="F:ATP binding"/>
    <property type="evidence" value="ECO:0007669"/>
    <property type="project" value="UniProtKB-UniRule"/>
</dbReference>
<name>A0A0C3QHW0_9AGAM</name>
<evidence type="ECO:0000256" key="1">
    <source>
        <dbReference type="ARBA" id="ARBA00022741"/>
    </source>
</evidence>
<dbReference type="Pfam" id="PF00069">
    <property type="entry name" value="Pkinase"/>
    <property type="match status" value="1"/>
</dbReference>
<reference evidence="7" key="2">
    <citation type="submission" date="2015-01" db="EMBL/GenBank/DDBJ databases">
        <title>Evolutionary Origins and Diversification of the Mycorrhizal Mutualists.</title>
        <authorList>
            <consortium name="DOE Joint Genome Institute"/>
            <consortium name="Mycorrhizal Genomics Consortium"/>
            <person name="Kohler A."/>
            <person name="Kuo A."/>
            <person name="Nagy L.G."/>
            <person name="Floudas D."/>
            <person name="Copeland A."/>
            <person name="Barry K.W."/>
            <person name="Cichocki N."/>
            <person name="Veneault-Fourrey C."/>
            <person name="LaButti K."/>
            <person name="Lindquist E.A."/>
            <person name="Lipzen A."/>
            <person name="Lundell T."/>
            <person name="Morin E."/>
            <person name="Murat C."/>
            <person name="Riley R."/>
            <person name="Ohm R."/>
            <person name="Sun H."/>
            <person name="Tunlid A."/>
            <person name="Henrissat B."/>
            <person name="Grigoriev I.V."/>
            <person name="Hibbett D.S."/>
            <person name="Martin F."/>
        </authorList>
    </citation>
    <scope>NUCLEOTIDE SEQUENCE [LARGE SCALE GENOMIC DNA]</scope>
    <source>
        <strain evidence="7">MUT 4182</strain>
    </source>
</reference>
<dbReference type="PROSITE" id="PS50011">
    <property type="entry name" value="PROTEIN_KINASE_DOM"/>
    <property type="match status" value="1"/>
</dbReference>
<sequence length="215" mass="23460">RLRLIERSELGAGNYGHVVLGTLDEGSPTARRVAVKRLKAVGTRGERVRLVKRLARELNIWSKITHPNVVDLIGYCLDERYESPQLVSALMPHGNILGYIQRFGPGIGQRVAFVKGITAGLACLHNSTPPICHADLKPDNVLIDLHMNAVLCDFGLASFVGGSENSPGLVTSTTIKGTARYMSRELLADNCQHSLESDVWAWACTAFQVCRLRGG</sequence>
<comment type="similarity">
    <text evidence="4">Belongs to the protein kinase superfamily.</text>
</comment>
<dbReference type="GO" id="GO:0005886">
    <property type="term" value="C:plasma membrane"/>
    <property type="evidence" value="ECO:0007669"/>
    <property type="project" value="TreeGrafter"/>
</dbReference>
<dbReference type="PANTHER" id="PTHR27001">
    <property type="entry name" value="OS01G0253100 PROTEIN"/>
    <property type="match status" value="1"/>
</dbReference>
<organism evidence="6 7">
    <name type="scientific">Tulasnella calospora MUT 4182</name>
    <dbReference type="NCBI Taxonomy" id="1051891"/>
    <lineage>
        <taxon>Eukaryota</taxon>
        <taxon>Fungi</taxon>
        <taxon>Dikarya</taxon>
        <taxon>Basidiomycota</taxon>
        <taxon>Agaricomycotina</taxon>
        <taxon>Agaricomycetes</taxon>
        <taxon>Cantharellales</taxon>
        <taxon>Tulasnellaceae</taxon>
        <taxon>Tulasnella</taxon>
    </lineage>
</organism>
<evidence type="ECO:0000256" key="4">
    <source>
        <dbReference type="RuleBase" id="RU000304"/>
    </source>
</evidence>
<keyword evidence="7" id="KW-1185">Reference proteome</keyword>
<keyword evidence="2 3" id="KW-0067">ATP-binding</keyword>
<dbReference type="AlphaFoldDB" id="A0A0C3QHW0"/>
<protein>
    <recommendedName>
        <fullName evidence="5">Protein kinase domain-containing protein</fullName>
    </recommendedName>
</protein>
<evidence type="ECO:0000259" key="5">
    <source>
        <dbReference type="PROSITE" id="PS50011"/>
    </source>
</evidence>
<dbReference type="SUPFAM" id="SSF56112">
    <property type="entry name" value="Protein kinase-like (PK-like)"/>
    <property type="match status" value="1"/>
</dbReference>
<dbReference type="Proteomes" id="UP000054248">
    <property type="component" value="Unassembled WGS sequence"/>
</dbReference>
<reference evidence="6 7" key="1">
    <citation type="submission" date="2014-04" db="EMBL/GenBank/DDBJ databases">
        <authorList>
            <consortium name="DOE Joint Genome Institute"/>
            <person name="Kuo A."/>
            <person name="Girlanda M."/>
            <person name="Perotto S."/>
            <person name="Kohler A."/>
            <person name="Nagy L.G."/>
            <person name="Floudas D."/>
            <person name="Copeland A."/>
            <person name="Barry K.W."/>
            <person name="Cichocki N."/>
            <person name="Veneault-Fourrey C."/>
            <person name="LaButti K."/>
            <person name="Lindquist E.A."/>
            <person name="Lipzen A."/>
            <person name="Lundell T."/>
            <person name="Morin E."/>
            <person name="Murat C."/>
            <person name="Sun H."/>
            <person name="Tunlid A."/>
            <person name="Henrissat B."/>
            <person name="Grigoriev I.V."/>
            <person name="Hibbett D.S."/>
            <person name="Martin F."/>
            <person name="Nordberg H.P."/>
            <person name="Cantor M.N."/>
            <person name="Hua S.X."/>
        </authorList>
    </citation>
    <scope>NUCLEOTIDE SEQUENCE [LARGE SCALE GENOMIC DNA]</scope>
    <source>
        <strain evidence="6 7">MUT 4182</strain>
    </source>
</reference>
<dbReference type="InterPro" id="IPR000719">
    <property type="entry name" value="Prot_kinase_dom"/>
</dbReference>
<accession>A0A0C3QHW0</accession>
<keyword evidence="1 3" id="KW-0547">Nucleotide-binding</keyword>
<feature type="domain" description="Protein kinase" evidence="5">
    <location>
        <begin position="4"/>
        <end position="215"/>
    </location>
</feature>
<keyword evidence="4" id="KW-0808">Transferase</keyword>
<proteinExistence type="inferred from homology"/>
<gene>
    <name evidence="6" type="ORF">M407DRAFT_210667</name>
</gene>
<dbReference type="InterPro" id="IPR017441">
    <property type="entry name" value="Protein_kinase_ATP_BS"/>
</dbReference>
<dbReference type="InterPro" id="IPR008271">
    <property type="entry name" value="Ser/Thr_kinase_AS"/>
</dbReference>
<dbReference type="GO" id="GO:0004674">
    <property type="term" value="F:protein serine/threonine kinase activity"/>
    <property type="evidence" value="ECO:0007669"/>
    <property type="project" value="UniProtKB-KW"/>
</dbReference>
<evidence type="ECO:0000256" key="2">
    <source>
        <dbReference type="ARBA" id="ARBA00022840"/>
    </source>
</evidence>
<dbReference type="Gene3D" id="1.10.510.10">
    <property type="entry name" value="Transferase(Phosphotransferase) domain 1"/>
    <property type="match status" value="1"/>
</dbReference>
<dbReference type="PROSITE" id="PS00107">
    <property type="entry name" value="PROTEIN_KINASE_ATP"/>
    <property type="match status" value="1"/>
</dbReference>
<evidence type="ECO:0000313" key="6">
    <source>
        <dbReference type="EMBL" id="KIO25404.1"/>
    </source>
</evidence>
<dbReference type="HOGENOM" id="CLU_000288_7_18_1"/>
<dbReference type="PROSITE" id="PS00108">
    <property type="entry name" value="PROTEIN_KINASE_ST"/>
    <property type="match status" value="1"/>
</dbReference>
<dbReference type="PANTHER" id="PTHR27001:SF931">
    <property type="entry name" value="OS11G0664100 PROTEIN"/>
    <property type="match status" value="1"/>
</dbReference>
<dbReference type="OrthoDB" id="346907at2759"/>
<dbReference type="SMART" id="SM00220">
    <property type="entry name" value="S_TKc"/>
    <property type="match status" value="1"/>
</dbReference>
<dbReference type="EMBL" id="KN823043">
    <property type="protein sequence ID" value="KIO25404.1"/>
    <property type="molecule type" value="Genomic_DNA"/>
</dbReference>
<keyword evidence="4" id="KW-0418">Kinase</keyword>
<evidence type="ECO:0000313" key="7">
    <source>
        <dbReference type="Proteomes" id="UP000054248"/>
    </source>
</evidence>
<keyword evidence="4" id="KW-0723">Serine/threonine-protein kinase</keyword>
<feature type="non-terminal residue" evidence="6">
    <location>
        <position position="1"/>
    </location>
</feature>